<dbReference type="GO" id="GO:0004523">
    <property type="term" value="F:RNA-DNA hybrid ribonuclease activity"/>
    <property type="evidence" value="ECO:0007669"/>
    <property type="project" value="InterPro"/>
</dbReference>
<dbReference type="InterPro" id="IPR012337">
    <property type="entry name" value="RNaseH-like_sf"/>
</dbReference>
<dbReference type="Pfam" id="PF13456">
    <property type="entry name" value="RVT_3"/>
    <property type="match status" value="1"/>
</dbReference>
<name>A0AAW1VUJ5_RUBAR</name>
<dbReference type="SUPFAM" id="SSF56672">
    <property type="entry name" value="DNA/RNA polymerases"/>
    <property type="match status" value="1"/>
</dbReference>
<dbReference type="PROSITE" id="PS50878">
    <property type="entry name" value="RT_POL"/>
    <property type="match status" value="1"/>
</dbReference>
<dbReference type="InterPro" id="IPR000477">
    <property type="entry name" value="RT_dom"/>
</dbReference>
<proteinExistence type="predicted"/>
<gene>
    <name evidence="2" type="ORF">M0R45_035082</name>
</gene>
<sequence length="1255" mass="142664">MKLLSWNVRGLTGSRTRCALGNLLREHKPVIVFLMETNLEVDQMISVSSVFNFSCFVVGRTETGGGGLALLWESGWNFHVITSSIGHIDGLVSSPDNVVYRLIGFYGHPSTQLRSQSWELLRRISSSIASDWFVFGDFNEILFVDEKNGRRVRPLGQILRFRAVIEECGLTSVPFEGYPFTWSNGRVGEDLVEERIDRGFANFELMHKYSHIFCSHLIPKCSDHRPLLFQLLSDSQWTASQMRKRRRFQFEEVWVSDNACQEVIKHSWALSKNSGANICDSIQNCASALSLWGTQTFGSINFQLRQVRRRLDAAYSVGLSQHNVSRISQLESQLSELQDKEEVLWRQRSRITWLQLGDRNTRFFHERASGRTIHGLFDSQGIWQTDSDVIGHLFCDYFAGLFTKIGGILMERVLSSVLPLVSPEMNTMLLQPFERKDLEFSLFRMQPSKSPGVDGMSALFFQRYWSFIGDEVSTVCLQILNGEASVQAFNHTLIALIPKVSSPTTVADFRPISLCTVMYKIVAKTFANRLKKVLPSVIYPTQCAFVPNRQILDNVMIGFEATHFVKRLKDSALGAIILKLDMAKAYDRVEWSFLEAMMIRLGFHTEWVRRIMDCLTSVSFSVLWNGNPLGHFLPSRGIRQGCPLSPYLFLFVAEGFSTLLRFAESSGCLAGVTISRFAPSISHLFYADDSLLFLTADQDTPQVLKNIFRIYEEVSGQQINFQKSAMSFSPNIDEVYQEFISAFLGIPIVACHERYLGLPTLVGRRKKTLFKMVRDRVWYKVNGWKEKLLSQAGKEVLLKSVVQAIPSYSMSVFRMPVSLGHELSGLSARFWWGRFKGKKGIHWLKWSHLCRSKLKGGLGFRDFVDFNQALLAKQCWRFLSDPNSLVARVYKGRYFPHSSILNAPIGRSSSFIWRSLLWGRELLSSGLRSTTLGNVGSSTSSTDDLIWKTLWHLKVPAASRVFFWRALQGILPCSLNLFRRHLLSSPICPRCHLHAESILHALWSCSKAKQVWVLTPFNFRVGSWGCGSFADLFRHAISILTTTELELIVWLCRRIWQARNEEVFQHKFISPSFLFSHVQSLMSEFHSAFSPLPNASITVCPLECWALPQFPFLKLNVDGAVNLYNGTRGLGAVLRNERGDLLLAVCKGMFGHFSPKATEIYAAALGLQAIFHVGFHLDNIILEMDAQTVVHDLLSTNHDWSVEGALLEEVKTFFRFFNSVICTYTPRKCNRAAHVLARNALLFPAFQVWIEEGPQ</sequence>
<dbReference type="InterPro" id="IPR036691">
    <property type="entry name" value="Endo/exonu/phosph_ase_sf"/>
</dbReference>
<dbReference type="CDD" id="cd06222">
    <property type="entry name" value="RNase_H_like"/>
    <property type="match status" value="1"/>
</dbReference>
<dbReference type="InterPro" id="IPR005135">
    <property type="entry name" value="Endo/exonuclease/phosphatase"/>
</dbReference>
<dbReference type="PANTHER" id="PTHR33116:SF86">
    <property type="entry name" value="REVERSE TRANSCRIPTASE DOMAIN-CONTAINING PROTEIN"/>
    <property type="match status" value="1"/>
</dbReference>
<evidence type="ECO:0000313" key="3">
    <source>
        <dbReference type="Proteomes" id="UP001457282"/>
    </source>
</evidence>
<dbReference type="Proteomes" id="UP001457282">
    <property type="component" value="Unassembled WGS sequence"/>
</dbReference>
<dbReference type="SUPFAM" id="SSF56219">
    <property type="entry name" value="DNase I-like"/>
    <property type="match status" value="1"/>
</dbReference>
<evidence type="ECO:0000259" key="1">
    <source>
        <dbReference type="PROSITE" id="PS50878"/>
    </source>
</evidence>
<dbReference type="InterPro" id="IPR026960">
    <property type="entry name" value="RVT-Znf"/>
</dbReference>
<dbReference type="EMBL" id="JBEDUW010000007">
    <property type="protein sequence ID" value="KAK9911159.1"/>
    <property type="molecule type" value="Genomic_DNA"/>
</dbReference>
<feature type="domain" description="Reverse transcriptase" evidence="1">
    <location>
        <begin position="478"/>
        <end position="748"/>
    </location>
</feature>
<dbReference type="GO" id="GO:0003676">
    <property type="term" value="F:nucleic acid binding"/>
    <property type="evidence" value="ECO:0007669"/>
    <property type="project" value="InterPro"/>
</dbReference>
<accession>A0AAW1VUJ5</accession>
<dbReference type="CDD" id="cd01650">
    <property type="entry name" value="RT_nLTR_like"/>
    <property type="match status" value="1"/>
</dbReference>
<dbReference type="Gene3D" id="3.30.420.10">
    <property type="entry name" value="Ribonuclease H-like superfamily/Ribonuclease H"/>
    <property type="match status" value="1"/>
</dbReference>
<dbReference type="InterPro" id="IPR043502">
    <property type="entry name" value="DNA/RNA_pol_sf"/>
</dbReference>
<evidence type="ECO:0000313" key="2">
    <source>
        <dbReference type="EMBL" id="KAK9911159.1"/>
    </source>
</evidence>
<keyword evidence="3" id="KW-1185">Reference proteome</keyword>
<dbReference type="Pfam" id="PF03372">
    <property type="entry name" value="Exo_endo_phos"/>
    <property type="match status" value="1"/>
</dbReference>
<dbReference type="InterPro" id="IPR044730">
    <property type="entry name" value="RNase_H-like_dom_plant"/>
</dbReference>
<dbReference type="AlphaFoldDB" id="A0AAW1VUJ5"/>
<protein>
    <recommendedName>
        <fullName evidence="1">Reverse transcriptase domain-containing protein</fullName>
    </recommendedName>
</protein>
<dbReference type="Gene3D" id="3.60.10.10">
    <property type="entry name" value="Endonuclease/exonuclease/phosphatase"/>
    <property type="match status" value="1"/>
</dbReference>
<dbReference type="SUPFAM" id="SSF53098">
    <property type="entry name" value="Ribonuclease H-like"/>
    <property type="match status" value="1"/>
</dbReference>
<dbReference type="InterPro" id="IPR036397">
    <property type="entry name" value="RNaseH_sf"/>
</dbReference>
<dbReference type="PANTHER" id="PTHR33116">
    <property type="entry name" value="REVERSE TRANSCRIPTASE ZINC-BINDING DOMAIN-CONTAINING PROTEIN-RELATED-RELATED"/>
    <property type="match status" value="1"/>
</dbReference>
<dbReference type="Pfam" id="PF13966">
    <property type="entry name" value="zf-RVT"/>
    <property type="match status" value="1"/>
</dbReference>
<organism evidence="2 3">
    <name type="scientific">Rubus argutus</name>
    <name type="common">Southern blackberry</name>
    <dbReference type="NCBI Taxonomy" id="59490"/>
    <lineage>
        <taxon>Eukaryota</taxon>
        <taxon>Viridiplantae</taxon>
        <taxon>Streptophyta</taxon>
        <taxon>Embryophyta</taxon>
        <taxon>Tracheophyta</taxon>
        <taxon>Spermatophyta</taxon>
        <taxon>Magnoliopsida</taxon>
        <taxon>eudicotyledons</taxon>
        <taxon>Gunneridae</taxon>
        <taxon>Pentapetalae</taxon>
        <taxon>rosids</taxon>
        <taxon>fabids</taxon>
        <taxon>Rosales</taxon>
        <taxon>Rosaceae</taxon>
        <taxon>Rosoideae</taxon>
        <taxon>Rosoideae incertae sedis</taxon>
        <taxon>Rubus</taxon>
    </lineage>
</organism>
<reference evidence="2 3" key="1">
    <citation type="journal article" date="2023" name="G3 (Bethesda)">
        <title>A chromosome-length genome assembly and annotation of blackberry (Rubus argutus, cv. 'Hillquist').</title>
        <authorList>
            <person name="Bruna T."/>
            <person name="Aryal R."/>
            <person name="Dudchenko O."/>
            <person name="Sargent D.J."/>
            <person name="Mead D."/>
            <person name="Buti M."/>
            <person name="Cavallini A."/>
            <person name="Hytonen T."/>
            <person name="Andres J."/>
            <person name="Pham M."/>
            <person name="Weisz D."/>
            <person name="Mascagni F."/>
            <person name="Usai G."/>
            <person name="Natali L."/>
            <person name="Bassil N."/>
            <person name="Fernandez G.E."/>
            <person name="Lomsadze A."/>
            <person name="Armour M."/>
            <person name="Olukolu B."/>
            <person name="Poorten T."/>
            <person name="Britton C."/>
            <person name="Davik J."/>
            <person name="Ashrafi H."/>
            <person name="Aiden E.L."/>
            <person name="Borodovsky M."/>
            <person name="Worthington M."/>
        </authorList>
    </citation>
    <scope>NUCLEOTIDE SEQUENCE [LARGE SCALE GENOMIC DNA]</scope>
    <source>
        <strain evidence="2">PI 553951</strain>
    </source>
</reference>
<dbReference type="Pfam" id="PF00078">
    <property type="entry name" value="RVT_1"/>
    <property type="match status" value="1"/>
</dbReference>
<dbReference type="InterPro" id="IPR002156">
    <property type="entry name" value="RNaseH_domain"/>
</dbReference>
<comment type="caution">
    <text evidence="2">The sequence shown here is derived from an EMBL/GenBank/DDBJ whole genome shotgun (WGS) entry which is preliminary data.</text>
</comment>